<evidence type="ECO:0000313" key="7">
    <source>
        <dbReference type="Proteomes" id="UP000694941"/>
    </source>
</evidence>
<dbReference type="InterPro" id="IPR013057">
    <property type="entry name" value="AA_transpt_TM"/>
</dbReference>
<feature type="transmembrane region" description="Helical" evidence="5">
    <location>
        <begin position="99"/>
        <end position="117"/>
    </location>
</feature>
<keyword evidence="3 5" id="KW-1133">Transmembrane helix</keyword>
<sequence length="316" mass="35661">MLTQFGFCCIYFVFVSTNIKHVVYNYTKAEISIHGYLSILLPFVILLSMARSLRHLALASTIANVLQILGLCIIFFNLFQHLPPTSSRPLTESLSKFPLYFGTTIYAFEGIGVVLPLENEMQTPQDFGGCNGVLNTGMIIVCCFYVAVGFFGYLKFGKDVKGSVTLNLPAEPAYELVRIMFAIAVFLSYAIQFYVPLQFIWPFIRKKRRLDDWMSMKTQRIWEYVLRALLVLVTYCLAVAIPRLDLFISLVGAMASSSLALVFPCLLEVIVFWDDDMTSSQWIRLFIKNTCIVTIGILGFATGTYASMNAIIDAFF</sequence>
<dbReference type="Proteomes" id="UP000694941">
    <property type="component" value="Unplaced"/>
</dbReference>
<dbReference type="GeneID" id="106475401"/>
<keyword evidence="4 5" id="KW-0472">Membrane</keyword>
<proteinExistence type="predicted"/>
<evidence type="ECO:0000259" key="6">
    <source>
        <dbReference type="Pfam" id="PF01490"/>
    </source>
</evidence>
<evidence type="ECO:0000313" key="8">
    <source>
        <dbReference type="RefSeq" id="XP_022235220.1"/>
    </source>
</evidence>
<feature type="transmembrane region" description="Helical" evidence="5">
    <location>
        <begin position="138"/>
        <end position="156"/>
    </location>
</feature>
<comment type="subcellular location">
    <subcellularLocation>
        <location evidence="1">Membrane</location>
        <topology evidence="1">Multi-pass membrane protein</topology>
    </subcellularLocation>
</comment>
<keyword evidence="2 5" id="KW-0812">Transmembrane</keyword>
<organism evidence="7 8">
    <name type="scientific">Limulus polyphemus</name>
    <name type="common">Atlantic horseshoe crab</name>
    <dbReference type="NCBI Taxonomy" id="6850"/>
    <lineage>
        <taxon>Eukaryota</taxon>
        <taxon>Metazoa</taxon>
        <taxon>Ecdysozoa</taxon>
        <taxon>Arthropoda</taxon>
        <taxon>Chelicerata</taxon>
        <taxon>Merostomata</taxon>
        <taxon>Xiphosura</taxon>
        <taxon>Limulidae</taxon>
        <taxon>Limulus</taxon>
    </lineage>
</organism>
<reference evidence="8" key="1">
    <citation type="submission" date="2025-08" db="UniProtKB">
        <authorList>
            <consortium name="RefSeq"/>
        </authorList>
    </citation>
    <scope>IDENTIFICATION</scope>
    <source>
        <tissue evidence="8">Muscle</tissue>
    </source>
</reference>
<feature type="domain" description="Amino acid transporter transmembrane" evidence="6">
    <location>
        <begin position="2"/>
        <end position="308"/>
    </location>
</feature>
<dbReference type="Pfam" id="PF01490">
    <property type="entry name" value="Aa_trans"/>
    <property type="match status" value="1"/>
</dbReference>
<evidence type="ECO:0000256" key="2">
    <source>
        <dbReference type="ARBA" id="ARBA00022692"/>
    </source>
</evidence>
<feature type="transmembrane region" description="Helical" evidence="5">
    <location>
        <begin position="31"/>
        <end position="49"/>
    </location>
</feature>
<protein>
    <submittedName>
        <fullName evidence="8">Proton-coupled amino acid transporter 1-like</fullName>
    </submittedName>
</protein>
<dbReference type="PANTHER" id="PTHR22950">
    <property type="entry name" value="AMINO ACID TRANSPORTER"/>
    <property type="match status" value="1"/>
</dbReference>
<accession>A0ABM1RV15</accession>
<name>A0ABM1RV15_LIMPO</name>
<evidence type="ECO:0000256" key="4">
    <source>
        <dbReference type="ARBA" id="ARBA00023136"/>
    </source>
</evidence>
<feature type="transmembrane region" description="Helical" evidence="5">
    <location>
        <begin position="247"/>
        <end position="273"/>
    </location>
</feature>
<dbReference type="RefSeq" id="XP_022235220.1">
    <property type="nucleotide sequence ID" value="XM_022379512.1"/>
</dbReference>
<feature type="transmembrane region" description="Helical" evidence="5">
    <location>
        <begin position="285"/>
        <end position="306"/>
    </location>
</feature>
<feature type="transmembrane region" description="Helical" evidence="5">
    <location>
        <begin position="56"/>
        <end position="79"/>
    </location>
</feature>
<feature type="transmembrane region" description="Helical" evidence="5">
    <location>
        <begin position="176"/>
        <end position="204"/>
    </location>
</feature>
<gene>
    <name evidence="8" type="primary">LOC106475401</name>
</gene>
<dbReference type="PANTHER" id="PTHR22950:SF349">
    <property type="entry name" value="AMINO ACID TRANSPORTER TRANSMEMBRANE DOMAIN-CONTAINING PROTEIN"/>
    <property type="match status" value="1"/>
</dbReference>
<keyword evidence="7" id="KW-1185">Reference proteome</keyword>
<evidence type="ECO:0000256" key="5">
    <source>
        <dbReference type="SAM" id="Phobius"/>
    </source>
</evidence>
<evidence type="ECO:0000256" key="3">
    <source>
        <dbReference type="ARBA" id="ARBA00022989"/>
    </source>
</evidence>
<evidence type="ECO:0000256" key="1">
    <source>
        <dbReference type="ARBA" id="ARBA00004141"/>
    </source>
</evidence>
<feature type="transmembrane region" description="Helical" evidence="5">
    <location>
        <begin position="224"/>
        <end position="241"/>
    </location>
</feature>